<name>A0ABQ8DC26_BRANA</name>
<accession>A0ABQ8DC26</accession>
<comment type="caution">
    <text evidence="2">The sequence shown here is derived from an EMBL/GenBank/DDBJ whole genome shotgun (WGS) entry which is preliminary data.</text>
</comment>
<protein>
    <submittedName>
        <fullName evidence="2">Uncharacterized protein</fullName>
    </submittedName>
</protein>
<gene>
    <name evidence="2" type="ORF">HID58_018783</name>
</gene>
<evidence type="ECO:0000313" key="3">
    <source>
        <dbReference type="Proteomes" id="UP000824890"/>
    </source>
</evidence>
<sequence length="755" mass="83624">MIVGESHVHKVNKRWNLAEMNSKDKVLLVVGAWVSDTHKPDHSFKGEHYINLYSGMNMSDLVRGVREEIDPTYEGVNFKLSYQYPEWISADGGALDMPQYITEDTEVGVFIELRRSIEAVNLLVSVRSPMVHDEGPASYINSRSAERDGEREDCDIEDDEWHEFAMANNTVTIPDTTGCPGKKNLESGDAIPHVVSGIAYSRTSAIPFQIGGVEIREPEHNIRQCIQPEPGVSMEKGKKKMKIETPSDTDSDSDDDMVVPVFRTTTDLSGKGKRPIWERLIYGIPGIPNTCEEDNDRRRTTAAGQYNAAAEGQYMVNDPRVESEISDVHIQGGETFVGGGSKTNMNGTTSASTTLFGKMTSQDRVLLIIGSWVRDQYKRWVFEPDISNQLEHYIRHRTGKTLQWVSFDDPELGLPVYITDDLEVRGFIEMRRAIEELNLFVSLVCPTGGLQIARETAHMNPTMAARVNPIMNESWHDFAISETPLTLPQTEPNANRRVIEVPDDSISRQEGGVDCTGRRAIPFTMGGIEIQEPNQAIHLRSPPIAATDKGKNKMPSESSSDTDSNDDMVVPVLQTSVDIGEGANMPVRRRLIFGILEPIEDPNKSSASSQEGEQMPLDDGIHWGRFDQALHDMLNDPENPALIGRDAPPVFNARLVSVPSVGGSQVGSSTTAELLPPAVQRPSGRPRKVRIKSRGEFKDSHHQTGDAHVVARLGTTGHLAAILYEKEMALEDTTSNILGNGQYKKKPLSSKDLAY</sequence>
<organism evidence="2 3">
    <name type="scientific">Brassica napus</name>
    <name type="common">Rape</name>
    <dbReference type="NCBI Taxonomy" id="3708"/>
    <lineage>
        <taxon>Eukaryota</taxon>
        <taxon>Viridiplantae</taxon>
        <taxon>Streptophyta</taxon>
        <taxon>Embryophyta</taxon>
        <taxon>Tracheophyta</taxon>
        <taxon>Spermatophyta</taxon>
        <taxon>Magnoliopsida</taxon>
        <taxon>eudicotyledons</taxon>
        <taxon>Gunneridae</taxon>
        <taxon>Pentapetalae</taxon>
        <taxon>rosids</taxon>
        <taxon>malvids</taxon>
        <taxon>Brassicales</taxon>
        <taxon>Brassicaceae</taxon>
        <taxon>Brassiceae</taxon>
        <taxon>Brassica</taxon>
    </lineage>
</organism>
<evidence type="ECO:0000313" key="2">
    <source>
        <dbReference type="EMBL" id="KAH0926527.1"/>
    </source>
</evidence>
<dbReference type="Proteomes" id="UP000824890">
    <property type="component" value="Unassembled WGS sequence"/>
</dbReference>
<evidence type="ECO:0000256" key="1">
    <source>
        <dbReference type="SAM" id="MobiDB-lite"/>
    </source>
</evidence>
<feature type="region of interest" description="Disordered" evidence="1">
    <location>
        <begin position="538"/>
        <end position="567"/>
    </location>
</feature>
<keyword evidence="3" id="KW-1185">Reference proteome</keyword>
<dbReference type="EMBL" id="JAGKQM010000005">
    <property type="protein sequence ID" value="KAH0926527.1"/>
    <property type="molecule type" value="Genomic_DNA"/>
</dbReference>
<reference evidence="2 3" key="1">
    <citation type="submission" date="2021-05" db="EMBL/GenBank/DDBJ databases">
        <title>Genome Assembly of Synthetic Allotetraploid Brassica napus Reveals Homoeologous Exchanges between Subgenomes.</title>
        <authorList>
            <person name="Davis J.T."/>
        </authorList>
    </citation>
    <scope>NUCLEOTIDE SEQUENCE [LARGE SCALE GENOMIC DNA]</scope>
    <source>
        <strain evidence="3">cv. Da-Ae</strain>
        <tissue evidence="2">Seedling</tissue>
    </source>
</reference>
<proteinExistence type="predicted"/>